<evidence type="ECO:0000259" key="2">
    <source>
        <dbReference type="Pfam" id="PF06580"/>
    </source>
</evidence>
<dbReference type="RefSeq" id="WP_153122981.1">
    <property type="nucleotide sequence ID" value="NZ_VZCB01000051.1"/>
</dbReference>
<feature type="transmembrane region" description="Helical" evidence="1">
    <location>
        <begin position="427"/>
        <end position="447"/>
    </location>
</feature>
<dbReference type="SMART" id="SM00028">
    <property type="entry name" value="TPR"/>
    <property type="match status" value="5"/>
</dbReference>
<dbReference type="GO" id="GO:0016020">
    <property type="term" value="C:membrane"/>
    <property type="evidence" value="ECO:0007669"/>
    <property type="project" value="InterPro"/>
</dbReference>
<keyword evidence="1" id="KW-1133">Transmembrane helix</keyword>
<organism evidence="3 4">
    <name type="scientific">Segatella copri</name>
    <dbReference type="NCBI Taxonomy" id="165179"/>
    <lineage>
        <taxon>Bacteria</taxon>
        <taxon>Pseudomonadati</taxon>
        <taxon>Bacteroidota</taxon>
        <taxon>Bacteroidia</taxon>
        <taxon>Bacteroidales</taxon>
        <taxon>Prevotellaceae</taxon>
        <taxon>Segatella</taxon>
    </lineage>
</organism>
<dbReference type="Pfam" id="PF06580">
    <property type="entry name" value="His_kinase"/>
    <property type="match status" value="1"/>
</dbReference>
<comment type="caution">
    <text evidence="3">The sequence shown here is derived from an EMBL/GenBank/DDBJ whole genome shotgun (WGS) entry which is preliminary data.</text>
</comment>
<evidence type="ECO:0000256" key="1">
    <source>
        <dbReference type="SAM" id="Phobius"/>
    </source>
</evidence>
<dbReference type="InterPro" id="IPR036890">
    <property type="entry name" value="HATPase_C_sf"/>
</dbReference>
<sequence>MVRVKHILWLFLVSWTLIACQQEKYDRSGDDTNSLLSIEDSMEANPRFVRQKIDDGMKKAPDSLTYYEYMSRLGKFFVLSSSPDSMPLYINPVVAFAEHQPESPRRNSLLAYAYNCQAGNYHNYHKKREDVITLYHKAYELLRNSDSPKLMPDVCANLGDAYVFDNNLPQAALWYRKALFIADSLQMPKEQTASLYMGLGRIYLLLEDYEATVKCYQQTEKYFSDLSLNLQAYFLNNYGNYYYYTKDYHTSLKKFLMLMKLLEKHDKHETFSMYLCKLNLADVYLNLNQLDLSEKYLDEAENYMRKNADESAIYYCNTIRIGLAVKKKDWSAVSRILAGEKSEDQMDFSLRQIRHQYLGEYYEAKGDYRLAYHIMKADDLMQDSLAHNRTHMRSVDIMQRFAQDTLQLHHRIAIEHKNVEIQQARSFIYLIVGILLVLILSAALFVVRYRRKQEAAKLNIMNLKLNNARNRISPHFVFNVLNNKIVKSDKKEANELLELTKLIRTNLDMSLQMQTSLRKELEFVRQYVLVESKLIENDFKFDVQIDETIDLDKVMIPSMFVQILAENAFVHGLKGWEGEKRLTIQVQKGQKEEVRITVEDNGPGFDATRMALQHRTGLNIIRQTIAIVNERNKNKIIFQMHNKVDADGKILGCQCTFFIPINIKY</sequence>
<dbReference type="InterPro" id="IPR010559">
    <property type="entry name" value="Sig_transdc_His_kin_internal"/>
</dbReference>
<dbReference type="EMBL" id="VZCB01000051">
    <property type="protein sequence ID" value="MQN80474.1"/>
    <property type="molecule type" value="Genomic_DNA"/>
</dbReference>
<dbReference type="PROSITE" id="PS51257">
    <property type="entry name" value="PROKAR_LIPOPROTEIN"/>
    <property type="match status" value="1"/>
</dbReference>
<dbReference type="SUPFAM" id="SSF48452">
    <property type="entry name" value="TPR-like"/>
    <property type="match status" value="2"/>
</dbReference>
<evidence type="ECO:0000313" key="4">
    <source>
        <dbReference type="Proteomes" id="UP000480425"/>
    </source>
</evidence>
<dbReference type="InterPro" id="IPR050640">
    <property type="entry name" value="Bact_2-comp_sensor_kinase"/>
</dbReference>
<dbReference type="GO" id="GO:0000155">
    <property type="term" value="F:phosphorelay sensor kinase activity"/>
    <property type="evidence" value="ECO:0007669"/>
    <property type="project" value="InterPro"/>
</dbReference>
<proteinExistence type="predicted"/>
<dbReference type="PANTHER" id="PTHR34220:SF7">
    <property type="entry name" value="SENSOR HISTIDINE KINASE YPDA"/>
    <property type="match status" value="1"/>
</dbReference>
<dbReference type="InterPro" id="IPR011990">
    <property type="entry name" value="TPR-like_helical_dom_sf"/>
</dbReference>
<name>A0A6G1TYT4_9BACT</name>
<dbReference type="AlphaFoldDB" id="A0A6G1TYT4"/>
<reference evidence="3 4" key="1">
    <citation type="submission" date="2019-09" db="EMBL/GenBank/DDBJ databases">
        <title>Distinct polysaccharide growth profiles of human intestinal Prevotella copri isolates.</title>
        <authorList>
            <person name="Fehlner-Peach H."/>
            <person name="Magnabosco C."/>
            <person name="Raghavan V."/>
            <person name="Scher J.U."/>
            <person name="Tett A."/>
            <person name="Cox L.M."/>
            <person name="Gottsegen C."/>
            <person name="Watters A."/>
            <person name="Wiltshire- Gordon J.D."/>
            <person name="Segata N."/>
            <person name="Bonneau R."/>
            <person name="Littman D.R."/>
        </authorList>
    </citation>
    <scope>NUCLEOTIDE SEQUENCE [LARGE SCALE GENOMIC DNA]</scope>
    <source>
        <strain evidence="4">iA622</strain>
    </source>
</reference>
<dbReference type="Gene3D" id="3.30.565.10">
    <property type="entry name" value="Histidine kinase-like ATPase, C-terminal domain"/>
    <property type="match status" value="1"/>
</dbReference>
<dbReference type="Proteomes" id="UP000480425">
    <property type="component" value="Unassembled WGS sequence"/>
</dbReference>
<dbReference type="PANTHER" id="PTHR34220">
    <property type="entry name" value="SENSOR HISTIDINE KINASE YPDA"/>
    <property type="match status" value="1"/>
</dbReference>
<protein>
    <recommendedName>
        <fullName evidence="2">Signal transduction histidine kinase internal region domain-containing protein</fullName>
    </recommendedName>
</protein>
<gene>
    <name evidence="3" type="ORF">F7D73_05820</name>
</gene>
<evidence type="ECO:0000313" key="3">
    <source>
        <dbReference type="EMBL" id="MQN80474.1"/>
    </source>
</evidence>
<keyword evidence="1" id="KW-0472">Membrane</keyword>
<feature type="domain" description="Signal transduction histidine kinase internal region" evidence="2">
    <location>
        <begin position="464"/>
        <end position="533"/>
    </location>
</feature>
<accession>A0A6G1TYT4</accession>
<dbReference type="InterPro" id="IPR019734">
    <property type="entry name" value="TPR_rpt"/>
</dbReference>
<dbReference type="OrthoDB" id="908907at2"/>
<dbReference type="SUPFAM" id="SSF55874">
    <property type="entry name" value="ATPase domain of HSP90 chaperone/DNA topoisomerase II/histidine kinase"/>
    <property type="match status" value="1"/>
</dbReference>
<dbReference type="Gene3D" id="1.25.40.10">
    <property type="entry name" value="Tetratricopeptide repeat domain"/>
    <property type="match status" value="1"/>
</dbReference>
<keyword evidence="1" id="KW-0812">Transmembrane</keyword>